<accession>A0AA49JVS7</accession>
<name>A0AA49K117_9BACT</name>
<reference evidence="3" key="1">
    <citation type="submission" date="2023-07" db="EMBL/GenBank/DDBJ databases">
        <authorList>
            <person name="Haufschild T."/>
            <person name="Kallscheuer N."/>
            <person name="Hammer J."/>
            <person name="Kohn T."/>
            <person name="Kabuu M."/>
            <person name="Jogler M."/>
            <person name="Wohfarth N."/>
            <person name="Heuer A."/>
            <person name="Rohde M."/>
            <person name="van Teeseling M.C.F."/>
            <person name="Jogler C."/>
        </authorList>
    </citation>
    <scope>NUCLEOTIDE SEQUENCE</scope>
    <source>
        <strain evidence="2">Strain 138</strain>
        <strain evidence="3">Strain 318</strain>
    </source>
</reference>
<dbReference type="RefSeq" id="WP_367885689.1">
    <property type="nucleotide sequence ID" value="NZ_CP130612.1"/>
</dbReference>
<keyword evidence="1" id="KW-0812">Transmembrane</keyword>
<dbReference type="EMBL" id="CP130613">
    <property type="protein sequence ID" value="WKW15721.1"/>
    <property type="molecule type" value="Genomic_DNA"/>
</dbReference>
<evidence type="ECO:0000313" key="2">
    <source>
        <dbReference type="EMBL" id="WKW12814.1"/>
    </source>
</evidence>
<dbReference type="EMBL" id="CP130612">
    <property type="protein sequence ID" value="WKW12814.1"/>
    <property type="molecule type" value="Genomic_DNA"/>
</dbReference>
<dbReference type="Proteomes" id="UP001229955">
    <property type="component" value="Chromosome"/>
</dbReference>
<protein>
    <submittedName>
        <fullName evidence="3">Uncharacterized protein</fullName>
    </submittedName>
</protein>
<keyword evidence="1" id="KW-0472">Membrane</keyword>
<sequence>MKRQTAIIAVLIGTLLFGAEVAYRERDTQKAGWQSYVASTSISARVRTFVEGTPNPFRGNKNADSLNRRCRALIDSLGIYQKERSLVSLMSPAQRATLPPPARTITVADSLLLAAETPCDFAPLPSQDFRADTLAVSLAFLNGCLIGLVLLVPLAIVATYSSRGWRRVAIVTGVAGAAVAASLALSDSSRDSLFLVILAAASGASFSVIVLREGVLWIRRGFHQD</sequence>
<feature type="transmembrane region" description="Helical" evidence="1">
    <location>
        <begin position="192"/>
        <end position="211"/>
    </location>
</feature>
<keyword evidence="4" id="KW-1185">Reference proteome</keyword>
<evidence type="ECO:0000313" key="4">
    <source>
        <dbReference type="Proteomes" id="UP001229955"/>
    </source>
</evidence>
<feature type="transmembrane region" description="Helical" evidence="1">
    <location>
        <begin position="168"/>
        <end position="186"/>
    </location>
</feature>
<dbReference type="AlphaFoldDB" id="A0AA49K117"/>
<accession>A0AA49K117</accession>
<evidence type="ECO:0000313" key="3">
    <source>
        <dbReference type="EMBL" id="WKW15721.1"/>
    </source>
</evidence>
<proteinExistence type="predicted"/>
<dbReference type="KEGG" id="pspc:Strain318_002123"/>
<keyword evidence="1" id="KW-1133">Transmembrane helix</keyword>
<evidence type="ECO:0000256" key="1">
    <source>
        <dbReference type="SAM" id="Phobius"/>
    </source>
</evidence>
<organism evidence="3 4">
    <name type="scientific">Pseudogemmatithrix spongiicola</name>
    <dbReference type="NCBI Taxonomy" id="3062599"/>
    <lineage>
        <taxon>Bacteria</taxon>
        <taxon>Pseudomonadati</taxon>
        <taxon>Gemmatimonadota</taxon>
        <taxon>Gemmatimonadia</taxon>
        <taxon>Gemmatimonadales</taxon>
        <taxon>Gemmatimonadaceae</taxon>
        <taxon>Pseudogemmatithrix</taxon>
    </lineage>
</organism>
<feature type="transmembrane region" description="Helical" evidence="1">
    <location>
        <begin position="134"/>
        <end position="156"/>
    </location>
</feature>
<gene>
    <name evidence="2" type="ORF">Strain138_002124</name>
    <name evidence="3" type="ORF">Strain318_002123</name>
</gene>